<evidence type="ECO:0000256" key="2">
    <source>
        <dbReference type="ARBA" id="ARBA00006474"/>
    </source>
</evidence>
<evidence type="ECO:0000256" key="12">
    <source>
        <dbReference type="ARBA" id="ARBA00023306"/>
    </source>
</evidence>
<keyword evidence="12" id="KW-0131">Cell cycle</keyword>
<feature type="region of interest" description="Disordered" evidence="15">
    <location>
        <begin position="273"/>
        <end position="304"/>
    </location>
</feature>
<evidence type="ECO:0000256" key="7">
    <source>
        <dbReference type="ARBA" id="ARBA00022829"/>
    </source>
</evidence>
<dbReference type="CDD" id="cd01127">
    <property type="entry name" value="TrwB_TraG_TraD_VirD4"/>
    <property type="match status" value="1"/>
</dbReference>
<keyword evidence="7" id="KW-0159">Chromosome partition</keyword>
<dbReference type="InterPro" id="IPR041027">
    <property type="entry name" value="FtsK_alpha"/>
</dbReference>
<feature type="domain" description="FtsK" evidence="17">
    <location>
        <begin position="441"/>
        <end position="632"/>
    </location>
</feature>
<name>A0ABZ1C169_9FIRM</name>
<sequence length="774" mass="82147">MKRWQAEVAGFLIMLAAVWAALALFWGQAGEAGAYVAGSLWKAFGVASVAVLTLALVLGWQLARQPEGVRAWVSLVGWLAGASAVTVLVELIPWVRRWAQGIEVAGASGPARAGGLVGRAMVTWLTQAVGVNGTYLVAVALLVVAAALVFHVGPSRILEVPVRGAARGAAWTVGRAGRGIVRAGRALAGRWRPPSGISAPPAGRGPGMAPAGGQGEHAGGRAGEVAQAAWQAAAAAGPPSGPPEEDGGGVALASLQPRETRPALSLSERLALPRWGKERAGDSQEGQSSKAPVTVPVTGGARGNWRLPPSALLSKVPARRRPQDQQEIVARSHLLEQTLANFGIEARVVSHTRGPVVTRYEMALAPGIKISRVVNLADDLALALATTGVRIEAPVPGKPVIGIEVPNASVETVTLREVLESAAFARSERPLTLALGKDVAGEPLVGDLERVIHLLIAGATGSGKSVCLASIIMSLLFRLTPDQLRLLLIDPKRVELTVYEGIPHLLAPVVTEVRQAASALRWAVREMEARYQEMAKAGARHLGLYNQMAAEGKVAQPMPYVVVVIDELADLMLVAAADVEDSICRLAQMARAAGIHLVIATQRPSTDVITGLIKANIPSRLAFAVSSQVDSRTILDAGGAERLLGRGDMLYHPLGEPKPIRAQGCLVTEKEIEQVVRFWKEQGPPQYQVDVFEEPEDEKAGTADDDDPLYDEAVKLVTEAGQASVSMLQRRFRIGYARAARLVDMMERRGVVGPYQGSKPREVLPAYRRRDQPA</sequence>
<keyword evidence="19" id="KW-1185">Reference proteome</keyword>
<feature type="compositionally biased region" description="Low complexity" evidence="15">
    <location>
        <begin position="223"/>
        <end position="238"/>
    </location>
</feature>
<evidence type="ECO:0000256" key="1">
    <source>
        <dbReference type="ARBA" id="ARBA00004651"/>
    </source>
</evidence>
<keyword evidence="9 16" id="KW-1133">Transmembrane helix</keyword>
<feature type="transmembrane region" description="Helical" evidence="16">
    <location>
        <begin position="133"/>
        <end position="153"/>
    </location>
</feature>
<dbReference type="InterPro" id="IPR002543">
    <property type="entry name" value="FtsK_dom"/>
</dbReference>
<organism evidence="18 19">
    <name type="scientific">Carboxydichorda subterranea</name>
    <dbReference type="NCBI Taxonomy" id="3109565"/>
    <lineage>
        <taxon>Bacteria</taxon>
        <taxon>Bacillati</taxon>
        <taxon>Bacillota</taxon>
        <taxon>Limnochordia</taxon>
        <taxon>Limnochordales</taxon>
        <taxon>Geochordaceae</taxon>
        <taxon>Carboxydichorda</taxon>
    </lineage>
</organism>
<keyword evidence="10" id="KW-0238">DNA-binding</keyword>
<comment type="function">
    <text evidence="13">Essential cell division protein that coordinates cell division and chromosome segregation. The N-terminus is involved in assembly of the cell-division machinery. The C-terminus functions as a DNA motor that moves dsDNA in an ATP-dependent manner towards the dif recombination site, which is located within the replication terminus region. Required for activation of the Xer recombinase, allowing activation of chromosome unlinking by recombination.</text>
</comment>
<feature type="region of interest" description="Disordered" evidence="15">
    <location>
        <begin position="191"/>
        <end position="250"/>
    </location>
</feature>
<evidence type="ECO:0000256" key="8">
    <source>
        <dbReference type="ARBA" id="ARBA00022840"/>
    </source>
</evidence>
<dbReference type="InterPro" id="IPR036388">
    <property type="entry name" value="WH-like_DNA-bd_sf"/>
</dbReference>
<evidence type="ECO:0000256" key="13">
    <source>
        <dbReference type="ARBA" id="ARBA00024986"/>
    </source>
</evidence>
<dbReference type="PROSITE" id="PS50901">
    <property type="entry name" value="FTSK"/>
    <property type="match status" value="1"/>
</dbReference>
<keyword evidence="8 14" id="KW-0067">ATP-binding</keyword>
<evidence type="ECO:0000259" key="17">
    <source>
        <dbReference type="PROSITE" id="PS50901"/>
    </source>
</evidence>
<dbReference type="Pfam" id="PF17854">
    <property type="entry name" value="FtsK_alpha"/>
    <property type="match status" value="1"/>
</dbReference>
<reference evidence="18 19" key="1">
    <citation type="journal article" date="2024" name="Front. Microbiol.">
        <title>Novel thermophilic genera Geochorda gen. nov. and Carboxydochorda gen. nov. from the deep terrestrial subsurface reveal the ecophysiological diversity in the class Limnochordia.</title>
        <authorList>
            <person name="Karnachuk O.V."/>
            <person name="Lukina A.P."/>
            <person name="Avakyan M.R."/>
            <person name="Kadnikov V.V."/>
            <person name="Begmatov S."/>
            <person name="Beletsky A.V."/>
            <person name="Vlasova K.G."/>
            <person name="Novikov A.A."/>
            <person name="Shcherbakova V.A."/>
            <person name="Mardanov A.V."/>
            <person name="Ravin N.V."/>
        </authorList>
    </citation>
    <scope>NUCLEOTIDE SEQUENCE [LARGE SCALE GENOMIC DNA]</scope>
    <source>
        <strain evidence="18 19">L945</strain>
    </source>
</reference>
<comment type="subcellular location">
    <subcellularLocation>
        <location evidence="1">Cell membrane</location>
        <topology evidence="1">Multi-pass membrane protein</topology>
    </subcellularLocation>
</comment>
<evidence type="ECO:0000256" key="9">
    <source>
        <dbReference type="ARBA" id="ARBA00022989"/>
    </source>
</evidence>
<dbReference type="InterPro" id="IPR050206">
    <property type="entry name" value="FtsK/SpoIIIE/SftA"/>
</dbReference>
<comment type="similarity">
    <text evidence="2">Belongs to the FtsK/SpoIIIE/SftA family.</text>
</comment>
<evidence type="ECO:0000256" key="15">
    <source>
        <dbReference type="SAM" id="MobiDB-lite"/>
    </source>
</evidence>
<dbReference type="InterPro" id="IPR027417">
    <property type="entry name" value="P-loop_NTPase"/>
</dbReference>
<keyword evidence="6 14" id="KW-0547">Nucleotide-binding</keyword>
<evidence type="ECO:0000256" key="4">
    <source>
        <dbReference type="ARBA" id="ARBA00022618"/>
    </source>
</evidence>
<evidence type="ECO:0000256" key="16">
    <source>
        <dbReference type="SAM" id="Phobius"/>
    </source>
</evidence>
<feature type="transmembrane region" description="Helical" evidence="16">
    <location>
        <begin position="75"/>
        <end position="95"/>
    </location>
</feature>
<keyword evidence="5 16" id="KW-0812">Transmembrane</keyword>
<keyword evidence="3" id="KW-1003">Cell membrane</keyword>
<evidence type="ECO:0000256" key="10">
    <source>
        <dbReference type="ARBA" id="ARBA00023125"/>
    </source>
</evidence>
<dbReference type="SUPFAM" id="SSF52540">
    <property type="entry name" value="P-loop containing nucleoside triphosphate hydrolases"/>
    <property type="match status" value="1"/>
</dbReference>
<dbReference type="RefSeq" id="WP_324717878.1">
    <property type="nucleotide sequence ID" value="NZ_CP141615.1"/>
</dbReference>
<dbReference type="Pfam" id="PF13491">
    <property type="entry name" value="FtsK_4TM"/>
    <property type="match status" value="1"/>
</dbReference>
<dbReference type="SMART" id="SM00843">
    <property type="entry name" value="Ftsk_gamma"/>
    <property type="match status" value="1"/>
</dbReference>
<evidence type="ECO:0000256" key="6">
    <source>
        <dbReference type="ARBA" id="ARBA00022741"/>
    </source>
</evidence>
<evidence type="ECO:0000256" key="11">
    <source>
        <dbReference type="ARBA" id="ARBA00023136"/>
    </source>
</evidence>
<accession>A0ABZ1C169</accession>
<feature type="region of interest" description="Disordered" evidence="15">
    <location>
        <begin position="753"/>
        <end position="774"/>
    </location>
</feature>
<evidence type="ECO:0000256" key="5">
    <source>
        <dbReference type="ARBA" id="ARBA00022692"/>
    </source>
</evidence>
<dbReference type="Gene3D" id="1.10.10.10">
    <property type="entry name" value="Winged helix-like DNA-binding domain superfamily/Winged helix DNA-binding domain"/>
    <property type="match status" value="1"/>
</dbReference>
<feature type="transmembrane region" description="Helical" evidence="16">
    <location>
        <begin position="44"/>
        <end position="63"/>
    </location>
</feature>
<dbReference type="SUPFAM" id="SSF46785">
    <property type="entry name" value="Winged helix' DNA-binding domain"/>
    <property type="match status" value="1"/>
</dbReference>
<feature type="compositionally biased region" description="Gly residues" evidence="15">
    <location>
        <begin position="204"/>
        <end position="222"/>
    </location>
</feature>
<dbReference type="InterPro" id="IPR036390">
    <property type="entry name" value="WH_DNA-bd_sf"/>
</dbReference>
<evidence type="ECO:0000313" key="19">
    <source>
        <dbReference type="Proteomes" id="UP001332192"/>
    </source>
</evidence>
<evidence type="ECO:0000256" key="14">
    <source>
        <dbReference type="PROSITE-ProRule" id="PRU00289"/>
    </source>
</evidence>
<dbReference type="Gene3D" id="3.30.980.40">
    <property type="match status" value="1"/>
</dbReference>
<dbReference type="PANTHER" id="PTHR22683:SF41">
    <property type="entry name" value="DNA TRANSLOCASE FTSK"/>
    <property type="match status" value="1"/>
</dbReference>
<dbReference type="Proteomes" id="UP001332192">
    <property type="component" value="Chromosome"/>
</dbReference>
<dbReference type="EMBL" id="CP141615">
    <property type="protein sequence ID" value="WRP18605.1"/>
    <property type="molecule type" value="Genomic_DNA"/>
</dbReference>
<keyword evidence="4" id="KW-0132">Cell division</keyword>
<evidence type="ECO:0000313" key="18">
    <source>
        <dbReference type="EMBL" id="WRP18605.1"/>
    </source>
</evidence>
<gene>
    <name evidence="18" type="ORF">U7230_06285</name>
</gene>
<dbReference type="PANTHER" id="PTHR22683">
    <property type="entry name" value="SPORULATION PROTEIN RELATED"/>
    <property type="match status" value="1"/>
</dbReference>
<dbReference type="Pfam" id="PF09397">
    <property type="entry name" value="FtsK_gamma"/>
    <property type="match status" value="1"/>
</dbReference>
<feature type="binding site" evidence="14">
    <location>
        <begin position="458"/>
        <end position="465"/>
    </location>
    <ligand>
        <name>ATP</name>
        <dbReference type="ChEBI" id="CHEBI:30616"/>
    </ligand>
</feature>
<proteinExistence type="inferred from homology"/>
<dbReference type="InterPro" id="IPR025199">
    <property type="entry name" value="FtsK_4TM"/>
</dbReference>
<keyword evidence="11 16" id="KW-0472">Membrane</keyword>
<dbReference type="Pfam" id="PF01580">
    <property type="entry name" value="FtsK_SpoIIIE"/>
    <property type="match status" value="1"/>
</dbReference>
<dbReference type="Gene3D" id="3.40.50.300">
    <property type="entry name" value="P-loop containing nucleotide triphosphate hydrolases"/>
    <property type="match status" value="1"/>
</dbReference>
<protein>
    <submittedName>
        <fullName evidence="18">DNA translocase FtsK 4TM domain-containing protein</fullName>
    </submittedName>
</protein>
<dbReference type="InterPro" id="IPR018541">
    <property type="entry name" value="Ftsk_gamma"/>
</dbReference>
<evidence type="ECO:0000256" key="3">
    <source>
        <dbReference type="ARBA" id="ARBA00022475"/>
    </source>
</evidence>